<sequence length="249" mass="28185">MSERDLRRRIPAYRRATSRSRTGKPSPSPSPAPLNIRRSRPPVGVRSRKPSENLKILRRSKSEPLLLRGGGGEGDRNMTTAAAEEEEDEGVLYRPQTCTDIFSSPENLVPRSPNFERYNKDSKVVVNVTVEGSPGPIRTMVKLGSSVEEMIKVVIRKYNSEGRTPNLDKDFASRCELHHSYFSLQCLNKLDVIGDVGSRSFYLRKCRSDQSGSTLNTDIVPRHSSNFIARKMNKIMRRTHKLWKLLGCI</sequence>
<evidence type="ECO:0000256" key="1">
    <source>
        <dbReference type="SAM" id="MobiDB-lite"/>
    </source>
</evidence>
<name>A0ABD1W1I2_9LAMI</name>
<evidence type="ECO:0000313" key="3">
    <source>
        <dbReference type="EMBL" id="KAL2543523.1"/>
    </source>
</evidence>
<gene>
    <name evidence="3" type="ORF">Fot_12756</name>
</gene>
<dbReference type="PANTHER" id="PTHR33270">
    <property type="entry name" value="BNAC05G50380D PROTEIN"/>
    <property type="match status" value="1"/>
</dbReference>
<comment type="caution">
    <text evidence="3">The sequence shown here is derived from an EMBL/GenBank/DDBJ whole genome shotgun (WGS) entry which is preliminary data.</text>
</comment>
<dbReference type="Proteomes" id="UP001604277">
    <property type="component" value="Unassembled WGS sequence"/>
</dbReference>
<proteinExistence type="predicted"/>
<organism evidence="3 4">
    <name type="scientific">Forsythia ovata</name>
    <dbReference type="NCBI Taxonomy" id="205694"/>
    <lineage>
        <taxon>Eukaryota</taxon>
        <taxon>Viridiplantae</taxon>
        <taxon>Streptophyta</taxon>
        <taxon>Embryophyta</taxon>
        <taxon>Tracheophyta</taxon>
        <taxon>Spermatophyta</taxon>
        <taxon>Magnoliopsida</taxon>
        <taxon>eudicotyledons</taxon>
        <taxon>Gunneridae</taxon>
        <taxon>Pentapetalae</taxon>
        <taxon>asterids</taxon>
        <taxon>lamiids</taxon>
        <taxon>Lamiales</taxon>
        <taxon>Oleaceae</taxon>
        <taxon>Forsythieae</taxon>
        <taxon>Forsythia</taxon>
    </lineage>
</organism>
<dbReference type="InterPro" id="IPR055482">
    <property type="entry name" value="DUF7054"/>
</dbReference>
<accession>A0ABD1W1I2</accession>
<dbReference type="EMBL" id="JBFOLJ010000004">
    <property type="protein sequence ID" value="KAL2543523.1"/>
    <property type="molecule type" value="Genomic_DNA"/>
</dbReference>
<feature type="compositionally biased region" description="Basic residues" evidence="1">
    <location>
        <begin position="9"/>
        <end position="22"/>
    </location>
</feature>
<dbReference type="AlphaFoldDB" id="A0ABD1W1I2"/>
<dbReference type="PANTHER" id="PTHR33270:SF6">
    <property type="entry name" value="OS02G0448600 PROTEIN"/>
    <property type="match status" value="1"/>
</dbReference>
<feature type="domain" description="DUF7054" evidence="2">
    <location>
        <begin position="120"/>
        <end position="204"/>
    </location>
</feature>
<protein>
    <recommendedName>
        <fullName evidence="2">DUF7054 domain-containing protein</fullName>
    </recommendedName>
</protein>
<evidence type="ECO:0000313" key="4">
    <source>
        <dbReference type="Proteomes" id="UP001604277"/>
    </source>
</evidence>
<reference evidence="4" key="1">
    <citation type="submission" date="2024-07" db="EMBL/GenBank/DDBJ databases">
        <title>Two chromosome-level genome assemblies of Korean endemic species Abeliophyllum distichum and Forsythia ovata (Oleaceae).</title>
        <authorList>
            <person name="Jang H."/>
        </authorList>
    </citation>
    <scope>NUCLEOTIDE SEQUENCE [LARGE SCALE GENOMIC DNA]</scope>
</reference>
<feature type="region of interest" description="Disordered" evidence="1">
    <location>
        <begin position="1"/>
        <end position="90"/>
    </location>
</feature>
<evidence type="ECO:0000259" key="2">
    <source>
        <dbReference type="Pfam" id="PF23156"/>
    </source>
</evidence>
<keyword evidence="4" id="KW-1185">Reference proteome</keyword>
<dbReference type="InterPro" id="IPR040358">
    <property type="entry name" value="At4g22758-like"/>
</dbReference>
<dbReference type="Pfam" id="PF23156">
    <property type="entry name" value="DUF7054"/>
    <property type="match status" value="1"/>
</dbReference>